<gene>
    <name evidence="2" type="ORF">AVDCRST_MAG05-3992</name>
</gene>
<feature type="transmembrane region" description="Helical" evidence="1">
    <location>
        <begin position="15"/>
        <end position="32"/>
    </location>
</feature>
<evidence type="ECO:0000313" key="2">
    <source>
        <dbReference type="EMBL" id="CAA9526198.1"/>
    </source>
</evidence>
<feature type="transmembrane region" description="Helical" evidence="1">
    <location>
        <begin position="134"/>
        <end position="157"/>
    </location>
</feature>
<feature type="transmembrane region" description="Helical" evidence="1">
    <location>
        <begin position="198"/>
        <end position="228"/>
    </location>
</feature>
<dbReference type="EMBL" id="CADCVM010000438">
    <property type="protein sequence ID" value="CAA9526198.1"/>
    <property type="molecule type" value="Genomic_DNA"/>
</dbReference>
<keyword evidence="1" id="KW-0472">Membrane</keyword>
<evidence type="ECO:0000256" key="1">
    <source>
        <dbReference type="SAM" id="Phobius"/>
    </source>
</evidence>
<accession>A0A6J4TLD0</accession>
<feature type="transmembrane region" description="Helical" evidence="1">
    <location>
        <begin position="240"/>
        <end position="257"/>
    </location>
</feature>
<keyword evidence="1" id="KW-1133">Transmembrane helix</keyword>
<proteinExistence type="predicted"/>
<dbReference type="AlphaFoldDB" id="A0A6J4TLD0"/>
<reference evidence="2" key="1">
    <citation type="submission" date="2020-02" db="EMBL/GenBank/DDBJ databases">
        <authorList>
            <person name="Meier V. D."/>
        </authorList>
    </citation>
    <scope>NUCLEOTIDE SEQUENCE</scope>
    <source>
        <strain evidence="2">AVDCRST_MAG05</strain>
    </source>
</reference>
<dbReference type="InterPro" id="IPR018688">
    <property type="entry name" value="PpoB2-like"/>
</dbReference>
<name>A0A6J4TLD0_9ACTN</name>
<feature type="transmembrane region" description="Helical" evidence="1">
    <location>
        <begin position="65"/>
        <end position="88"/>
    </location>
</feature>
<sequence length="260" mass="27534">MLGALAENVLRRDRLVVLSGLTAIAALSWIYVSSLAPDTSGMDMGAEMAMPRMQAWGAADFGLTFVMWAVMMVAMMTPSAAPMILMFAGVNRRRREQQASYVPTGVFLAGYLAVWAAFSVIATAAQWGLHDASLLSPMAAITSPAVGGVLLVAAGVYQWTPLKHACLSKCRSPLGFVLNEWREGGRGAFLMGLKHGGYCAGCCWSLMALLFVAGVMNLLWVAAIAGFVLIEKVAPGGERLGRATGVVLVGWGAWMVAGML</sequence>
<feature type="transmembrane region" description="Helical" evidence="1">
    <location>
        <begin position="100"/>
        <end position="122"/>
    </location>
</feature>
<keyword evidence="1" id="KW-0812">Transmembrane</keyword>
<protein>
    <recommendedName>
        <fullName evidence="3">Transmembrane protein</fullName>
    </recommendedName>
</protein>
<organism evidence="2">
    <name type="scientific">uncultured Rubrobacteraceae bacterium</name>
    <dbReference type="NCBI Taxonomy" id="349277"/>
    <lineage>
        <taxon>Bacteria</taxon>
        <taxon>Bacillati</taxon>
        <taxon>Actinomycetota</taxon>
        <taxon>Rubrobacteria</taxon>
        <taxon>Rubrobacterales</taxon>
        <taxon>Rubrobacteraceae</taxon>
        <taxon>environmental samples</taxon>
    </lineage>
</organism>
<evidence type="ECO:0008006" key="3">
    <source>
        <dbReference type="Google" id="ProtNLM"/>
    </source>
</evidence>
<dbReference type="Pfam" id="PF09948">
    <property type="entry name" value="PpoB2"/>
    <property type="match status" value="1"/>
</dbReference>